<dbReference type="Pfam" id="PF01585">
    <property type="entry name" value="G-patch"/>
    <property type="match status" value="1"/>
</dbReference>
<dbReference type="Proteomes" id="UP001212841">
    <property type="component" value="Unassembled WGS sequence"/>
</dbReference>
<feature type="region of interest" description="Disordered" evidence="1">
    <location>
        <begin position="1"/>
        <end position="64"/>
    </location>
</feature>
<feature type="compositionally biased region" description="Polar residues" evidence="1">
    <location>
        <begin position="1"/>
        <end position="10"/>
    </location>
</feature>
<feature type="region of interest" description="Disordered" evidence="1">
    <location>
        <begin position="345"/>
        <end position="370"/>
    </location>
</feature>
<dbReference type="PANTHER" id="PTHR13384:SF19">
    <property type="entry name" value="G PATCH DOMAIN-CONTAINING PROTEIN 1"/>
    <property type="match status" value="1"/>
</dbReference>
<dbReference type="Pfam" id="PF26093">
    <property type="entry name" value="HTH_TGH"/>
    <property type="match status" value="1"/>
</dbReference>
<accession>A0AAD5X7X1</accession>
<feature type="compositionally biased region" description="Polar residues" evidence="1">
    <location>
        <begin position="109"/>
        <end position="121"/>
    </location>
</feature>
<dbReference type="InterPro" id="IPR011666">
    <property type="entry name" value="DUF1604"/>
</dbReference>
<feature type="region of interest" description="Disordered" evidence="1">
    <location>
        <begin position="109"/>
        <end position="133"/>
    </location>
</feature>
<keyword evidence="4" id="KW-1185">Reference proteome</keyword>
<dbReference type="GO" id="GO:0006397">
    <property type="term" value="P:mRNA processing"/>
    <property type="evidence" value="ECO:0007669"/>
    <property type="project" value="InterPro"/>
</dbReference>
<name>A0AAD5X7X1_9FUNG</name>
<feature type="compositionally biased region" description="Basic and acidic residues" evidence="1">
    <location>
        <begin position="811"/>
        <end position="821"/>
    </location>
</feature>
<feature type="compositionally biased region" description="Polar residues" evidence="1">
    <location>
        <begin position="736"/>
        <end position="750"/>
    </location>
</feature>
<evidence type="ECO:0000313" key="4">
    <source>
        <dbReference type="Proteomes" id="UP001212841"/>
    </source>
</evidence>
<feature type="compositionally biased region" description="Basic and acidic residues" evidence="1">
    <location>
        <begin position="999"/>
        <end position="1036"/>
    </location>
</feature>
<dbReference type="GO" id="GO:0005634">
    <property type="term" value="C:nucleus"/>
    <property type="evidence" value="ECO:0007669"/>
    <property type="project" value="TreeGrafter"/>
</dbReference>
<feature type="region of interest" description="Disordered" evidence="1">
    <location>
        <begin position="852"/>
        <end position="1047"/>
    </location>
</feature>
<dbReference type="AlphaFoldDB" id="A0AAD5X7X1"/>
<reference evidence="3" key="1">
    <citation type="submission" date="2020-05" db="EMBL/GenBank/DDBJ databases">
        <title>Phylogenomic resolution of chytrid fungi.</title>
        <authorList>
            <person name="Stajich J.E."/>
            <person name="Amses K."/>
            <person name="Simmons R."/>
            <person name="Seto K."/>
            <person name="Myers J."/>
            <person name="Bonds A."/>
            <person name="Quandt C.A."/>
            <person name="Barry K."/>
            <person name="Liu P."/>
            <person name="Grigoriev I."/>
            <person name="Longcore J.E."/>
            <person name="James T.Y."/>
        </authorList>
    </citation>
    <scope>NUCLEOTIDE SEQUENCE</scope>
    <source>
        <strain evidence="3">JEL0318</strain>
    </source>
</reference>
<feature type="compositionally biased region" description="Basic residues" evidence="1">
    <location>
        <begin position="900"/>
        <end position="945"/>
    </location>
</feature>
<dbReference type="Pfam" id="PF07713">
    <property type="entry name" value="DUF1604"/>
    <property type="match status" value="1"/>
</dbReference>
<sequence>MAKRSYNLSFANDDEEEESSWTQGNPRQRGRADPSAPTARTPQNDSFVRMGTEQPISASEVRARDRNKFLPVHLQEVRDEKGRKRLHGAFTGGFSAGYFNTVGSKEGWQPSQFISSRSSRGGAQPEQRGSRPEDFMDEEDLADLASTKQVAATEEFDILGGTERELARRNAAAKTVDSASSAVGPLPGKLVEDLIGPPKDPVGIKLLRQMGWREGHGVGPRAKRKRTAGADEDIHAAEHLFAPKNATVVRLVAKADVFGIGFNPFKNAPEFAGRSGAENISDRRLNEGAAKKAKTSGPGGFGVGIFEEDDDEDVYGGGSTGFNIIIDDDEDGVFSKRLSQLTGSKSAQKWKDGRQSIPTSDSRLCSDGRPPLRGFALAQVPLVEAKRYPPPKVPDDFIPLHRFESDAPPPVVAGPTGPHVHPSRQQQHQQLSADQRRDLLGEEALRGPSRSVFSYLPIKEQDRLQQFIDKATAQKQKGQETVAEKAGVPVVGKDVALAALKGFMPFGNDLEKQRRYRRFLEVQAELATDYIEPPKHLNATDRDQEPREFAQAAMLYRPLSTMMASRFTSSSEMAPEKGGLSTADEMREHSELAASSNMYGRLTRSVVEWRPVALLCKRFNVPDPYAKKKGDTDTAPKAEDVAAEKEVLNPQAMEQLMMERDRRAGFAGMREGEVEGSSETETLTREPVGSVELDVVAEDDGGTGEPQRPPMDIFKAIFADSDSEESSDEEDGPPKAQTTLPPSFSSTDVTIPSRAAPPSEPKAKAPEANNVPLPPPTFRPLFRRKEDRGKELTVRKRGDEKNSGDGIVPEKSAEIEREKNGEGNAIESKAASPVESVQLALVPATQKVLAETSEMAPARKPTRPSSASKVVLKHLRDSESSLESTSSSSSEDDSDDDRRDRKRRKKDSSSSHKKKKKKDEGKKKKKKEKDKRKHRREKNQRKAKKARGDDSSPERSPEREQRFYEKVYGATEAEERKRKWEDAGPSGVGAVEGTQSHRSSRDGSQREEFTVPRRPKEPRAEGPSKKEPSKKEDPPRRGGRASAADFM</sequence>
<evidence type="ECO:0000259" key="2">
    <source>
        <dbReference type="PROSITE" id="PS50174"/>
    </source>
</evidence>
<organism evidence="3 4">
    <name type="scientific">Rhizophlyctis rosea</name>
    <dbReference type="NCBI Taxonomy" id="64517"/>
    <lineage>
        <taxon>Eukaryota</taxon>
        <taxon>Fungi</taxon>
        <taxon>Fungi incertae sedis</taxon>
        <taxon>Chytridiomycota</taxon>
        <taxon>Chytridiomycota incertae sedis</taxon>
        <taxon>Chytridiomycetes</taxon>
        <taxon>Rhizophlyctidales</taxon>
        <taxon>Rhizophlyctidaceae</taxon>
        <taxon>Rhizophlyctis</taxon>
    </lineage>
</organism>
<feature type="compositionally biased region" description="Polar residues" evidence="1">
    <location>
        <begin position="423"/>
        <end position="433"/>
    </location>
</feature>
<feature type="compositionally biased region" description="Basic and acidic residues" evidence="1">
    <location>
        <begin position="973"/>
        <end position="982"/>
    </location>
</feature>
<feature type="compositionally biased region" description="Acidic residues" evidence="1">
    <location>
        <begin position="721"/>
        <end position="731"/>
    </location>
</feature>
<evidence type="ECO:0000313" key="3">
    <source>
        <dbReference type="EMBL" id="KAJ3055311.1"/>
    </source>
</evidence>
<evidence type="ECO:0000256" key="1">
    <source>
        <dbReference type="SAM" id="MobiDB-lite"/>
    </source>
</evidence>
<dbReference type="PROSITE" id="PS50174">
    <property type="entry name" value="G_PATCH"/>
    <property type="match status" value="1"/>
</dbReference>
<feature type="compositionally biased region" description="Basic and acidic residues" evidence="1">
    <location>
        <begin position="783"/>
        <end position="803"/>
    </location>
</feature>
<dbReference type="EMBL" id="JADGJD010000085">
    <property type="protein sequence ID" value="KAJ3055311.1"/>
    <property type="molecule type" value="Genomic_DNA"/>
</dbReference>
<proteinExistence type="predicted"/>
<protein>
    <recommendedName>
        <fullName evidence="2">G-patch domain-containing protein</fullName>
    </recommendedName>
</protein>
<feature type="region of interest" description="Disordered" evidence="1">
    <location>
        <begin position="403"/>
        <end position="434"/>
    </location>
</feature>
<dbReference type="InterPro" id="IPR000467">
    <property type="entry name" value="G_patch_dom"/>
</dbReference>
<comment type="caution">
    <text evidence="3">The sequence shown here is derived from an EMBL/GenBank/DDBJ whole genome shotgun (WGS) entry which is preliminary data.</text>
</comment>
<feature type="compositionally biased region" description="Basic and acidic residues" evidence="1">
    <location>
        <begin position="946"/>
        <end position="965"/>
    </location>
</feature>
<feature type="domain" description="G-patch" evidence="2">
    <location>
        <begin position="199"/>
        <end position="265"/>
    </location>
</feature>
<gene>
    <name evidence="3" type="ORF">HK097_010890</name>
</gene>
<dbReference type="PANTHER" id="PTHR13384">
    <property type="entry name" value="G PATCH DOMAIN-CONTAINING PROTEIN 1"/>
    <property type="match status" value="1"/>
</dbReference>
<dbReference type="GO" id="GO:0003723">
    <property type="term" value="F:RNA binding"/>
    <property type="evidence" value="ECO:0007669"/>
    <property type="project" value="TreeGrafter"/>
</dbReference>
<feature type="region of interest" description="Disordered" evidence="1">
    <location>
        <begin position="670"/>
        <end position="837"/>
    </location>
</feature>